<evidence type="ECO:0000256" key="1">
    <source>
        <dbReference type="SAM" id="MobiDB-lite"/>
    </source>
</evidence>
<evidence type="ECO:0000313" key="2">
    <source>
        <dbReference type="EMBL" id="KAF5904590.1"/>
    </source>
</evidence>
<reference evidence="2" key="1">
    <citation type="submission" date="2020-07" db="EMBL/GenBank/DDBJ databases">
        <title>Clarias magur genome sequencing, assembly and annotation.</title>
        <authorList>
            <person name="Kushwaha B."/>
            <person name="Kumar R."/>
            <person name="Das P."/>
            <person name="Joshi C.G."/>
            <person name="Kumar D."/>
            <person name="Nagpure N.S."/>
            <person name="Pandey M."/>
            <person name="Agarwal S."/>
            <person name="Srivastava S."/>
            <person name="Singh M."/>
            <person name="Sahoo L."/>
            <person name="Jayasankar P."/>
            <person name="Meher P.K."/>
            <person name="Koringa P.G."/>
            <person name="Iquebal M.A."/>
            <person name="Das S.P."/>
            <person name="Bit A."/>
            <person name="Patnaik S."/>
            <person name="Patel N."/>
            <person name="Shah T.M."/>
            <person name="Hinsu A."/>
            <person name="Jena J.K."/>
        </authorList>
    </citation>
    <scope>NUCLEOTIDE SEQUENCE</scope>
    <source>
        <strain evidence="2">CIFAMagur01</strain>
        <tissue evidence="2">Testis</tissue>
    </source>
</reference>
<accession>A0A8J4XFF1</accession>
<gene>
    <name evidence="2" type="primary">dtdA</name>
    <name evidence="2" type="ORF">DAT39_005739</name>
</gene>
<sequence>MHLPEMMFGGWANPADKRGKTEPNSAIFLEFGTNLIYYLKLLSSGGNPATLPGLTATPPSAGPPYLSGNDVMFPSQSGTLKEAR</sequence>
<protein>
    <submittedName>
        <fullName evidence="2">D-aminoacyl-tRNA deacylase</fullName>
    </submittedName>
</protein>
<feature type="region of interest" description="Disordered" evidence="1">
    <location>
        <begin position="53"/>
        <end position="84"/>
    </location>
</feature>
<evidence type="ECO:0000313" key="3">
    <source>
        <dbReference type="Proteomes" id="UP000727407"/>
    </source>
</evidence>
<dbReference type="AlphaFoldDB" id="A0A8J4XFF1"/>
<organism evidence="2 3">
    <name type="scientific">Clarias magur</name>
    <name type="common">Asian catfish</name>
    <name type="synonym">Macropteronotus magur</name>
    <dbReference type="NCBI Taxonomy" id="1594786"/>
    <lineage>
        <taxon>Eukaryota</taxon>
        <taxon>Metazoa</taxon>
        <taxon>Chordata</taxon>
        <taxon>Craniata</taxon>
        <taxon>Vertebrata</taxon>
        <taxon>Euteleostomi</taxon>
        <taxon>Actinopterygii</taxon>
        <taxon>Neopterygii</taxon>
        <taxon>Teleostei</taxon>
        <taxon>Ostariophysi</taxon>
        <taxon>Siluriformes</taxon>
        <taxon>Clariidae</taxon>
        <taxon>Clarias</taxon>
    </lineage>
</organism>
<proteinExistence type="predicted"/>
<dbReference type="Proteomes" id="UP000727407">
    <property type="component" value="Unassembled WGS sequence"/>
</dbReference>
<dbReference type="EMBL" id="QNUK01000055">
    <property type="protein sequence ID" value="KAF5904590.1"/>
    <property type="molecule type" value="Genomic_DNA"/>
</dbReference>
<feature type="compositionally biased region" description="Polar residues" evidence="1">
    <location>
        <begin position="74"/>
        <end position="84"/>
    </location>
</feature>
<keyword evidence="3" id="KW-1185">Reference proteome</keyword>
<comment type="caution">
    <text evidence="2">The sequence shown here is derived from an EMBL/GenBank/DDBJ whole genome shotgun (WGS) entry which is preliminary data.</text>
</comment>
<name>A0A8J4XFF1_CLAMG</name>